<feature type="transmembrane region" description="Helical" evidence="3">
    <location>
        <begin position="108"/>
        <end position="129"/>
    </location>
</feature>
<dbReference type="EMBL" id="CALNXK010000164">
    <property type="protein sequence ID" value="CAH3171465.1"/>
    <property type="molecule type" value="Genomic_DNA"/>
</dbReference>
<evidence type="ECO:0000313" key="5">
    <source>
        <dbReference type="EMBL" id="CAH3171465.1"/>
    </source>
</evidence>
<evidence type="ECO:0000256" key="2">
    <source>
        <dbReference type="ARBA" id="ARBA00023157"/>
    </source>
</evidence>
<name>A0ABN8R080_9CNID</name>
<accession>A0ABN8R080</accession>
<reference evidence="5 6" key="1">
    <citation type="submission" date="2022-05" db="EMBL/GenBank/DDBJ databases">
        <authorList>
            <consortium name="Genoscope - CEA"/>
            <person name="William W."/>
        </authorList>
    </citation>
    <scope>NUCLEOTIDE SEQUENCE [LARGE SCALE GENOMIC DNA]</scope>
</reference>
<comment type="caution">
    <text evidence="5">The sequence shown here is derived from an EMBL/GenBank/DDBJ whole genome shotgun (WGS) entry which is preliminary data.</text>
</comment>
<keyword evidence="3" id="KW-0472">Membrane</keyword>
<evidence type="ECO:0000256" key="3">
    <source>
        <dbReference type="SAM" id="Phobius"/>
    </source>
</evidence>
<keyword evidence="6" id="KW-1185">Reference proteome</keyword>
<dbReference type="SUPFAM" id="SSF57302">
    <property type="entry name" value="Snake toxin-like"/>
    <property type="match status" value="1"/>
</dbReference>
<evidence type="ECO:0000259" key="4">
    <source>
        <dbReference type="Pfam" id="PF00021"/>
    </source>
</evidence>
<protein>
    <recommendedName>
        <fullName evidence="4">UPAR/Ly6 domain-containing protein</fullName>
    </recommendedName>
</protein>
<dbReference type="PANTHER" id="PTHR10036">
    <property type="entry name" value="CD59 GLYCOPROTEIN"/>
    <property type="match status" value="1"/>
</dbReference>
<feature type="domain" description="UPAR/Ly6" evidence="4">
    <location>
        <begin position="3"/>
        <end position="93"/>
    </location>
</feature>
<sequence>GHAIKCYQCRSPKSWDDCVPGNDTACPLPTLDSCSKVKIVLENEEGKNVSAFVKSCAEKKSCNEDSCKSAAQALGMQFKDCDVNCCDTDLCNGANVTMVQPPSQGKALGTRLTMVSSFLFLACVLVANFR</sequence>
<keyword evidence="3" id="KW-0812">Transmembrane</keyword>
<dbReference type="Proteomes" id="UP001159405">
    <property type="component" value="Unassembled WGS sequence"/>
</dbReference>
<proteinExistence type="predicted"/>
<organism evidence="5 6">
    <name type="scientific">Porites lobata</name>
    <dbReference type="NCBI Taxonomy" id="104759"/>
    <lineage>
        <taxon>Eukaryota</taxon>
        <taxon>Metazoa</taxon>
        <taxon>Cnidaria</taxon>
        <taxon>Anthozoa</taxon>
        <taxon>Hexacorallia</taxon>
        <taxon>Scleractinia</taxon>
        <taxon>Fungiina</taxon>
        <taxon>Poritidae</taxon>
        <taxon>Porites</taxon>
    </lineage>
</organism>
<keyword evidence="1" id="KW-0732">Signal</keyword>
<dbReference type="Pfam" id="PF00021">
    <property type="entry name" value="UPAR_LY6"/>
    <property type="match status" value="1"/>
</dbReference>
<keyword evidence="2" id="KW-1015">Disulfide bond</keyword>
<feature type="non-terminal residue" evidence="5">
    <location>
        <position position="1"/>
    </location>
</feature>
<dbReference type="InterPro" id="IPR016054">
    <property type="entry name" value="LY6_UPA_recep-like"/>
</dbReference>
<evidence type="ECO:0000256" key="1">
    <source>
        <dbReference type="ARBA" id="ARBA00022729"/>
    </source>
</evidence>
<gene>
    <name evidence="5" type="ORF">PLOB_00011950</name>
</gene>
<keyword evidence="3" id="KW-1133">Transmembrane helix</keyword>
<dbReference type="InterPro" id="IPR045860">
    <property type="entry name" value="Snake_toxin-like_sf"/>
</dbReference>
<evidence type="ECO:0000313" key="6">
    <source>
        <dbReference type="Proteomes" id="UP001159405"/>
    </source>
</evidence>
<dbReference type="PANTHER" id="PTHR10036:SF3">
    <property type="entry name" value="PROTEIN SLEEPLESS-RELATED"/>
    <property type="match status" value="1"/>
</dbReference>
<dbReference type="Gene3D" id="2.10.60.10">
    <property type="entry name" value="CD59"/>
    <property type="match status" value="1"/>
</dbReference>